<dbReference type="GO" id="GO:0000976">
    <property type="term" value="F:transcription cis-regulatory region binding"/>
    <property type="evidence" value="ECO:0007669"/>
    <property type="project" value="TreeGrafter"/>
</dbReference>
<reference evidence="7" key="2">
    <citation type="submission" date="2020-07" db="EMBL/GenBank/DDBJ databases">
        <authorList>
            <person name="Pettersson B.M.F."/>
            <person name="Behra P.R.K."/>
            <person name="Ramesh M."/>
            <person name="Das S."/>
            <person name="Dasgupta S."/>
            <person name="Kirsebom L.A."/>
        </authorList>
    </citation>
    <scope>NUCLEOTIDE SEQUENCE</scope>
    <source>
        <strain evidence="7">DSM 44203</strain>
    </source>
</reference>
<name>A0AAW5STN4_MYCNV</name>
<dbReference type="InterPro" id="IPR009057">
    <property type="entry name" value="Homeodomain-like_sf"/>
</dbReference>
<feature type="domain" description="HTH tetR-type" evidence="5">
    <location>
        <begin position="16"/>
        <end position="76"/>
    </location>
</feature>
<dbReference type="PROSITE" id="PS50977">
    <property type="entry name" value="HTH_TETR_2"/>
    <property type="match status" value="1"/>
</dbReference>
<evidence type="ECO:0000256" key="3">
    <source>
        <dbReference type="ARBA" id="ARBA00023163"/>
    </source>
</evidence>
<sequence length="209" mass="22573">MTAASTGQHASEKHQRSSVERIRDAALQCFAARGTSATSLRAVAAEAGVSLGLVQHHFETKANLIKAVDDHVLGVMNTALMQRMPESTVDSITDVGDRVTSLVADEPDVVAYVVRALTDGSSLGTQVFDSLAAVGAQRWQARREAGLTRPDLDPTWGALNPLVLALGAWILRDHIERHLTEPFDTPAQLQRWGSAVNALLRDGQMRDES</sequence>
<dbReference type="InterPro" id="IPR001647">
    <property type="entry name" value="HTH_TetR"/>
</dbReference>
<feature type="DNA-binding region" description="H-T-H motif" evidence="4">
    <location>
        <begin position="39"/>
        <end position="58"/>
    </location>
</feature>
<dbReference type="Pfam" id="PF00440">
    <property type="entry name" value="TetR_N"/>
    <property type="match status" value="1"/>
</dbReference>
<keyword evidence="8" id="KW-1185">Reference proteome</keyword>
<keyword evidence="3" id="KW-0804">Transcription</keyword>
<dbReference type="InterPro" id="IPR041484">
    <property type="entry name" value="TetR_C_25"/>
</dbReference>
<accession>A0AAW5STN4</accession>
<dbReference type="Proteomes" id="UP001207528">
    <property type="component" value="Unassembled WGS sequence"/>
</dbReference>
<evidence type="ECO:0000313" key="7">
    <source>
        <dbReference type="EMBL" id="MCV7027169.1"/>
    </source>
</evidence>
<evidence type="ECO:0000313" key="9">
    <source>
        <dbReference type="Proteomes" id="UP001207528"/>
    </source>
</evidence>
<protein>
    <submittedName>
        <fullName evidence="6">TetR family transcriptional regulator</fullName>
    </submittedName>
    <submittedName>
        <fullName evidence="7">TetR/AcrR family transcriptional regulator</fullName>
    </submittedName>
</protein>
<dbReference type="AlphaFoldDB" id="A0AAW5STN4"/>
<dbReference type="EMBL" id="BCTA01000002">
    <property type="protein sequence ID" value="GAT06946.1"/>
    <property type="molecule type" value="Genomic_DNA"/>
</dbReference>
<gene>
    <name evidence="7" type="ORF">H7I77_28150</name>
    <name evidence="6" type="ORF">RMCN_0079</name>
</gene>
<dbReference type="EMBL" id="JACKTI010000078">
    <property type="protein sequence ID" value="MCV7027169.1"/>
    <property type="molecule type" value="Genomic_DNA"/>
</dbReference>
<dbReference type="Pfam" id="PF17933">
    <property type="entry name" value="TetR_C_25"/>
    <property type="match status" value="1"/>
</dbReference>
<reference evidence="6 8" key="1">
    <citation type="journal article" date="2016" name="Genome Announc.">
        <title>Draft Genome Sequences of Five Rapidly Growing Mycobacterium Species, M. thermoresistibile, M. fortuitum subsp. acetamidolyticum, M. canariasense, M. brisbanense, and M. novocastrense.</title>
        <authorList>
            <person name="Katahira K."/>
            <person name="Ogura Y."/>
            <person name="Gotoh Y."/>
            <person name="Hayashi T."/>
        </authorList>
    </citation>
    <scope>NUCLEOTIDE SEQUENCE [LARGE SCALE GENOMIC DNA]</scope>
    <source>
        <strain evidence="6 8">JCM18114</strain>
    </source>
</reference>
<dbReference type="Gene3D" id="1.10.357.10">
    <property type="entry name" value="Tetracycline Repressor, domain 2"/>
    <property type="match status" value="1"/>
</dbReference>
<dbReference type="Proteomes" id="UP000069773">
    <property type="component" value="Unassembled WGS sequence"/>
</dbReference>
<dbReference type="SUPFAM" id="SSF46689">
    <property type="entry name" value="Homeodomain-like"/>
    <property type="match status" value="1"/>
</dbReference>
<keyword evidence="1" id="KW-0805">Transcription regulation</keyword>
<dbReference type="RefSeq" id="WP_064405480.1">
    <property type="nucleotide sequence ID" value="NZ_BCTA01000002.1"/>
</dbReference>
<comment type="caution">
    <text evidence="7">The sequence shown here is derived from an EMBL/GenBank/DDBJ whole genome shotgun (WGS) entry which is preliminary data.</text>
</comment>
<dbReference type="PANTHER" id="PTHR30055:SF234">
    <property type="entry name" value="HTH-TYPE TRANSCRIPTIONAL REGULATOR BETI"/>
    <property type="match status" value="1"/>
</dbReference>
<dbReference type="GO" id="GO:0003700">
    <property type="term" value="F:DNA-binding transcription factor activity"/>
    <property type="evidence" value="ECO:0007669"/>
    <property type="project" value="TreeGrafter"/>
</dbReference>
<evidence type="ECO:0000256" key="1">
    <source>
        <dbReference type="ARBA" id="ARBA00023015"/>
    </source>
</evidence>
<evidence type="ECO:0000256" key="2">
    <source>
        <dbReference type="ARBA" id="ARBA00023125"/>
    </source>
</evidence>
<evidence type="ECO:0000313" key="6">
    <source>
        <dbReference type="EMBL" id="GAT06946.1"/>
    </source>
</evidence>
<organism evidence="7 9">
    <name type="scientific">Mycolicibacterium novocastrense</name>
    <name type="common">Mycobacterium novocastrense</name>
    <dbReference type="NCBI Taxonomy" id="59813"/>
    <lineage>
        <taxon>Bacteria</taxon>
        <taxon>Bacillati</taxon>
        <taxon>Actinomycetota</taxon>
        <taxon>Actinomycetes</taxon>
        <taxon>Mycobacteriales</taxon>
        <taxon>Mycobacteriaceae</taxon>
        <taxon>Mycolicibacterium</taxon>
    </lineage>
</organism>
<evidence type="ECO:0000313" key="8">
    <source>
        <dbReference type="Proteomes" id="UP000069773"/>
    </source>
</evidence>
<dbReference type="PRINTS" id="PR00455">
    <property type="entry name" value="HTHTETR"/>
</dbReference>
<keyword evidence="2 4" id="KW-0238">DNA-binding</keyword>
<reference evidence="7" key="3">
    <citation type="journal article" date="2022" name="BMC Genomics">
        <title>Comparative genome analysis of mycobacteria focusing on tRNA and non-coding RNA.</title>
        <authorList>
            <person name="Behra P.R.K."/>
            <person name="Pettersson B.M.F."/>
            <person name="Ramesh M."/>
            <person name="Das S."/>
            <person name="Dasgupta S."/>
            <person name="Kirsebom L.A."/>
        </authorList>
    </citation>
    <scope>NUCLEOTIDE SEQUENCE</scope>
    <source>
        <strain evidence="7">DSM 44203</strain>
    </source>
</reference>
<evidence type="ECO:0000259" key="5">
    <source>
        <dbReference type="PROSITE" id="PS50977"/>
    </source>
</evidence>
<dbReference type="PANTHER" id="PTHR30055">
    <property type="entry name" value="HTH-TYPE TRANSCRIPTIONAL REGULATOR RUTR"/>
    <property type="match status" value="1"/>
</dbReference>
<proteinExistence type="predicted"/>
<evidence type="ECO:0000256" key="4">
    <source>
        <dbReference type="PROSITE-ProRule" id="PRU00335"/>
    </source>
</evidence>
<dbReference type="InterPro" id="IPR050109">
    <property type="entry name" value="HTH-type_TetR-like_transc_reg"/>
</dbReference>